<name>A0A5J9TIN4_9POAL</name>
<evidence type="ECO:0000256" key="3">
    <source>
        <dbReference type="ARBA" id="ARBA00022737"/>
    </source>
</evidence>
<dbReference type="InterPro" id="IPR002110">
    <property type="entry name" value="Ankyrin_rpt"/>
</dbReference>
<accession>A0A5J9TIN4</accession>
<evidence type="ECO:0000256" key="7">
    <source>
        <dbReference type="PROSITE-ProRule" id="PRU00023"/>
    </source>
</evidence>
<keyword evidence="2 9" id="KW-0812">Transmembrane</keyword>
<evidence type="ECO:0000256" key="9">
    <source>
        <dbReference type="SAM" id="Phobius"/>
    </source>
</evidence>
<feature type="compositionally biased region" description="Basic and acidic residues" evidence="8">
    <location>
        <begin position="37"/>
        <end position="46"/>
    </location>
</feature>
<dbReference type="InterPro" id="IPR026961">
    <property type="entry name" value="PGG_dom"/>
</dbReference>
<evidence type="ECO:0000256" key="8">
    <source>
        <dbReference type="SAM" id="MobiDB-lite"/>
    </source>
</evidence>
<feature type="region of interest" description="Disordered" evidence="8">
    <location>
        <begin position="1"/>
        <end position="46"/>
    </location>
</feature>
<dbReference type="SMART" id="SM00248">
    <property type="entry name" value="ANK"/>
    <property type="match status" value="9"/>
</dbReference>
<feature type="repeat" description="ANK" evidence="7">
    <location>
        <begin position="236"/>
        <end position="257"/>
    </location>
</feature>
<keyword evidence="3" id="KW-0677">Repeat</keyword>
<feature type="transmembrane region" description="Helical" evidence="9">
    <location>
        <begin position="638"/>
        <end position="662"/>
    </location>
</feature>
<sequence>MRRFQRKLATAYGEEDVGQGREQAAWTPPVGASFPGHTHDDGRRTDSGIFVALPKYAHTQSINRNAGLDMMDGQQDIQLAALPPQRGSSSPVLPEPTPLARVADMCPALYRALRSGRIEDVMSLLLRQHGAAAKPDDDQATEIMLQHGRCDVLELSAEGNTVLHVAAEHGHGELIQELQLRFRDNFEGLVTSENSALDTPLHCAARAGSGNNAVEILVQLATECGEGRIFGCKNMAGDTALHLAARHGHDEAVEALVTVAPAVAAELNNAGVSPMYLAVMSGSKSALRSIGSHCRDASWAGPGSQNALHAAVFQSKEMVELLLEWRPAVADEVDCDGSTPLHFASSDGNHSVVRAILRRAQRRTMYKKDATGLTALHIAALMGHDHVVKELLDSCPDAAELKDGSGGTFLHAAAKENRSSVVRLAVKDPKLCGLLNAQDMEGNTPLHLAVAAGAPYVVDTLLRNSRVRNDVLNNAGHTAFDLVALSTSYFTMVSLVVTLVVFKAQHRPQRQDHLRPWNCAGIVQGIKKTSDSLVVVVVLIATAAFAAGFNLPGGYDDGNGKANLKDNTAFKSFLFLDTFAAATSVVSAILLVYGMVSGSAGKWKSFVASLALQFMWVSLIFLLLAFYAALVAVAGKEISFYVLLPIQLCINLLIVCLMTRFAPATTQSWMSFLWQSCFWKRRSTIKRRYPSARTSMTNLFVFWVTNIIVLTVFITLLIL</sequence>
<dbReference type="SUPFAM" id="SSF48403">
    <property type="entry name" value="Ankyrin repeat"/>
    <property type="match status" value="2"/>
</dbReference>
<feature type="repeat" description="ANK" evidence="7">
    <location>
        <begin position="371"/>
        <end position="403"/>
    </location>
</feature>
<evidence type="ECO:0000256" key="6">
    <source>
        <dbReference type="ARBA" id="ARBA00023136"/>
    </source>
</evidence>
<evidence type="ECO:0000313" key="11">
    <source>
        <dbReference type="EMBL" id="TVU11164.1"/>
    </source>
</evidence>
<dbReference type="PANTHER" id="PTHR24186">
    <property type="entry name" value="PROTEIN PHOSPHATASE 1 REGULATORY SUBUNIT"/>
    <property type="match status" value="1"/>
</dbReference>
<dbReference type="Pfam" id="PF12796">
    <property type="entry name" value="Ank_2"/>
    <property type="match status" value="4"/>
</dbReference>
<evidence type="ECO:0000256" key="5">
    <source>
        <dbReference type="ARBA" id="ARBA00023043"/>
    </source>
</evidence>
<organism evidence="11 12">
    <name type="scientific">Eragrostis curvula</name>
    <name type="common">weeping love grass</name>
    <dbReference type="NCBI Taxonomy" id="38414"/>
    <lineage>
        <taxon>Eukaryota</taxon>
        <taxon>Viridiplantae</taxon>
        <taxon>Streptophyta</taxon>
        <taxon>Embryophyta</taxon>
        <taxon>Tracheophyta</taxon>
        <taxon>Spermatophyta</taxon>
        <taxon>Magnoliopsida</taxon>
        <taxon>Liliopsida</taxon>
        <taxon>Poales</taxon>
        <taxon>Poaceae</taxon>
        <taxon>PACMAD clade</taxon>
        <taxon>Chloridoideae</taxon>
        <taxon>Eragrostideae</taxon>
        <taxon>Eragrostidinae</taxon>
        <taxon>Eragrostis</taxon>
    </lineage>
</organism>
<feature type="repeat" description="ANK" evidence="7">
    <location>
        <begin position="441"/>
        <end position="465"/>
    </location>
</feature>
<dbReference type="Pfam" id="PF13962">
    <property type="entry name" value="PGG"/>
    <property type="match status" value="1"/>
</dbReference>
<evidence type="ECO:0000256" key="4">
    <source>
        <dbReference type="ARBA" id="ARBA00022989"/>
    </source>
</evidence>
<comment type="subcellular location">
    <subcellularLocation>
        <location evidence="1">Membrane</location>
        <topology evidence="1">Multi-pass membrane protein</topology>
    </subcellularLocation>
</comment>
<feature type="transmembrane region" description="Helical" evidence="9">
    <location>
        <begin position="606"/>
        <end position="632"/>
    </location>
</feature>
<dbReference type="PROSITE" id="PS50297">
    <property type="entry name" value="ANK_REP_REGION"/>
    <property type="match status" value="5"/>
</dbReference>
<gene>
    <name evidence="11" type="ORF">EJB05_44733</name>
</gene>
<feature type="repeat" description="ANK" evidence="7">
    <location>
        <begin position="336"/>
        <end position="368"/>
    </location>
</feature>
<reference evidence="11 12" key="1">
    <citation type="journal article" date="2019" name="Sci. Rep.">
        <title>A high-quality genome of Eragrostis curvula grass provides insights into Poaceae evolution and supports new strategies to enhance forage quality.</title>
        <authorList>
            <person name="Carballo J."/>
            <person name="Santos B.A.C.M."/>
            <person name="Zappacosta D."/>
            <person name="Garbus I."/>
            <person name="Selva J.P."/>
            <person name="Gallo C.A."/>
            <person name="Diaz A."/>
            <person name="Albertini E."/>
            <person name="Caccamo M."/>
            <person name="Echenique V."/>
        </authorList>
    </citation>
    <scope>NUCLEOTIDE SEQUENCE [LARGE SCALE GENOMIC DNA]</scope>
    <source>
        <strain evidence="12">cv. Victoria</strain>
        <tissue evidence="11">Leaf</tissue>
    </source>
</reference>
<keyword evidence="5 7" id="KW-0040">ANK repeat</keyword>
<dbReference type="Gramene" id="TVU11164">
    <property type="protein sequence ID" value="TVU11164"/>
    <property type="gene ID" value="EJB05_44733"/>
</dbReference>
<feature type="repeat" description="ANK" evidence="7">
    <location>
        <begin position="158"/>
        <end position="178"/>
    </location>
</feature>
<dbReference type="Gene3D" id="1.25.40.20">
    <property type="entry name" value="Ankyrin repeat-containing domain"/>
    <property type="match status" value="3"/>
</dbReference>
<feature type="non-terminal residue" evidence="11">
    <location>
        <position position="1"/>
    </location>
</feature>
<protein>
    <recommendedName>
        <fullName evidence="10">PGG domain-containing protein</fullName>
    </recommendedName>
</protein>
<dbReference type="OrthoDB" id="303876at2759"/>
<feature type="transmembrane region" description="Helical" evidence="9">
    <location>
        <begin position="696"/>
        <end position="718"/>
    </location>
</feature>
<proteinExistence type="predicted"/>
<feature type="transmembrane region" description="Helical" evidence="9">
    <location>
        <begin position="533"/>
        <end position="553"/>
    </location>
</feature>
<dbReference type="GO" id="GO:0005886">
    <property type="term" value="C:plasma membrane"/>
    <property type="evidence" value="ECO:0007669"/>
    <property type="project" value="TreeGrafter"/>
</dbReference>
<feature type="transmembrane region" description="Helical" evidence="9">
    <location>
        <begin position="482"/>
        <end position="502"/>
    </location>
</feature>
<evidence type="ECO:0000256" key="1">
    <source>
        <dbReference type="ARBA" id="ARBA00004141"/>
    </source>
</evidence>
<keyword evidence="6 9" id="KW-0472">Membrane</keyword>
<evidence type="ECO:0000313" key="12">
    <source>
        <dbReference type="Proteomes" id="UP000324897"/>
    </source>
</evidence>
<dbReference type="EMBL" id="RWGY01000039">
    <property type="protein sequence ID" value="TVU11164.1"/>
    <property type="molecule type" value="Genomic_DNA"/>
</dbReference>
<comment type="caution">
    <text evidence="11">The sequence shown here is derived from an EMBL/GenBank/DDBJ whole genome shotgun (WGS) entry which is preliminary data.</text>
</comment>
<evidence type="ECO:0000259" key="10">
    <source>
        <dbReference type="Pfam" id="PF13962"/>
    </source>
</evidence>
<dbReference type="Proteomes" id="UP000324897">
    <property type="component" value="Chromosome 3"/>
</dbReference>
<evidence type="ECO:0000256" key="2">
    <source>
        <dbReference type="ARBA" id="ARBA00022692"/>
    </source>
</evidence>
<feature type="transmembrane region" description="Helical" evidence="9">
    <location>
        <begin position="573"/>
        <end position="594"/>
    </location>
</feature>
<keyword evidence="4 9" id="KW-1133">Transmembrane helix</keyword>
<feature type="domain" description="PGG" evidence="10">
    <location>
        <begin position="525"/>
        <end position="632"/>
    </location>
</feature>
<keyword evidence="12" id="KW-1185">Reference proteome</keyword>
<dbReference type="AlphaFoldDB" id="A0A5J9TIN4"/>
<dbReference type="PROSITE" id="PS50088">
    <property type="entry name" value="ANK_REPEAT"/>
    <property type="match status" value="5"/>
</dbReference>
<dbReference type="PANTHER" id="PTHR24186:SF41">
    <property type="entry name" value="PGG DOMAIN-CONTAINING PROTEIN"/>
    <property type="match status" value="1"/>
</dbReference>
<dbReference type="InterPro" id="IPR036770">
    <property type="entry name" value="Ankyrin_rpt-contain_sf"/>
</dbReference>